<dbReference type="GO" id="GO:0005634">
    <property type="term" value="C:nucleus"/>
    <property type="evidence" value="ECO:0007669"/>
    <property type="project" value="UniProtKB-SubCell"/>
</dbReference>
<dbReference type="Gene3D" id="1.10.10.60">
    <property type="entry name" value="Homeodomain-like"/>
    <property type="match status" value="1"/>
</dbReference>
<dbReference type="InterPro" id="IPR044558">
    <property type="entry name" value="WOX11-like"/>
</dbReference>
<proteinExistence type="inferred from homology"/>
<evidence type="ECO:0000256" key="3">
    <source>
        <dbReference type="ARBA" id="ARBA00023015"/>
    </source>
</evidence>
<keyword evidence="7 9" id="KW-0539">Nucleus</keyword>
<dbReference type="SMART" id="SM00389">
    <property type="entry name" value="HOX"/>
    <property type="match status" value="1"/>
</dbReference>
<feature type="DNA-binding region" description="Homeobox" evidence="9">
    <location>
        <begin position="40"/>
        <end position="104"/>
    </location>
</feature>
<dbReference type="SUPFAM" id="SSF46689">
    <property type="entry name" value="Homeodomain-like"/>
    <property type="match status" value="1"/>
</dbReference>
<dbReference type="PANTHER" id="PTHR46998:SF2">
    <property type="entry name" value="WUSCHEL-RELATED HOMEOBOX 11"/>
    <property type="match status" value="1"/>
</dbReference>
<keyword evidence="3" id="KW-0805">Transcription regulation</keyword>
<evidence type="ECO:0000259" key="12">
    <source>
        <dbReference type="PROSITE" id="PS50071"/>
    </source>
</evidence>
<evidence type="ECO:0000256" key="4">
    <source>
        <dbReference type="ARBA" id="ARBA00023125"/>
    </source>
</evidence>
<evidence type="ECO:0000313" key="13">
    <source>
        <dbReference type="EnsemblPlants" id="Kaladp0912s0009.1.v1.1"/>
    </source>
</evidence>
<organism evidence="13 14">
    <name type="scientific">Kalanchoe fedtschenkoi</name>
    <name type="common">Lavender scallops</name>
    <name type="synonym">South American air plant</name>
    <dbReference type="NCBI Taxonomy" id="63787"/>
    <lineage>
        <taxon>Eukaryota</taxon>
        <taxon>Viridiplantae</taxon>
        <taxon>Streptophyta</taxon>
        <taxon>Embryophyta</taxon>
        <taxon>Tracheophyta</taxon>
        <taxon>Spermatophyta</taxon>
        <taxon>Magnoliopsida</taxon>
        <taxon>eudicotyledons</taxon>
        <taxon>Gunneridae</taxon>
        <taxon>Pentapetalae</taxon>
        <taxon>Saxifragales</taxon>
        <taxon>Crassulaceae</taxon>
        <taxon>Kalanchoe</taxon>
    </lineage>
</organism>
<dbReference type="OMA" id="GHHLMAD"/>
<protein>
    <recommendedName>
        <fullName evidence="12">Homeobox domain-containing protein</fullName>
    </recommendedName>
</protein>
<dbReference type="GO" id="GO:0003677">
    <property type="term" value="F:DNA binding"/>
    <property type="evidence" value="ECO:0007669"/>
    <property type="project" value="UniProtKB-UniRule"/>
</dbReference>
<dbReference type="GO" id="GO:0003700">
    <property type="term" value="F:DNA-binding transcription factor activity"/>
    <property type="evidence" value="ECO:0007669"/>
    <property type="project" value="InterPro"/>
</dbReference>
<keyword evidence="5 9" id="KW-0371">Homeobox</keyword>
<dbReference type="InterPro" id="IPR001356">
    <property type="entry name" value="HD"/>
</dbReference>
<dbReference type="AlphaFoldDB" id="A0A7N0VKG6"/>
<evidence type="ECO:0000256" key="7">
    <source>
        <dbReference type="ARBA" id="ARBA00023242"/>
    </source>
</evidence>
<keyword evidence="4 9" id="KW-0238">DNA-binding</keyword>
<dbReference type="InterPro" id="IPR009057">
    <property type="entry name" value="Homeodomain-like_sf"/>
</dbReference>
<keyword evidence="14" id="KW-1185">Reference proteome</keyword>
<evidence type="ECO:0000256" key="9">
    <source>
        <dbReference type="PROSITE-ProRule" id="PRU00108"/>
    </source>
</evidence>
<keyword evidence="6" id="KW-0804">Transcription</keyword>
<evidence type="ECO:0000313" key="14">
    <source>
        <dbReference type="Proteomes" id="UP000594263"/>
    </source>
</evidence>
<dbReference type="Proteomes" id="UP000594263">
    <property type="component" value="Unplaced"/>
</dbReference>
<comment type="subcellular location">
    <subcellularLocation>
        <location evidence="1 9 10">Nucleus</location>
    </subcellularLocation>
</comment>
<name>A0A7N0VKG6_KALFE</name>
<sequence>MNDHGNPEADSGSSITYDASNPSQRQTHVAQSPDRASSEQVRSRWTPKPEQILILESIFNSGMVNPPKEETVRIRRVLEKFGPVGDANVFYWFQNRRSRSRRRQRQIQANMEANVRNTTQYDPSSNFNSPNSSMIIPIASGFVGISGSNAAVDSGTSIPPFLIPSSSETLSGSASSSSPSALSAAAFGATGVQGFLSEMGFEDIEDNGTQAIASSFLCTSDVTSDLQYQQPGGEGAEGGGFVTVFINGVPTEVPRGPLDMKAMCGHDFLLVHSSGHPVPINEYGFSAHSLQHGESYFLVAKSI</sequence>
<evidence type="ECO:0000256" key="6">
    <source>
        <dbReference type="ARBA" id="ARBA00023163"/>
    </source>
</evidence>
<dbReference type="Gramene" id="Kaladp0912s0009.1.v1.1">
    <property type="protein sequence ID" value="Kaladp0912s0009.1.v1.1"/>
    <property type="gene ID" value="Kaladp0912s0009.v1.1"/>
</dbReference>
<dbReference type="FunFam" id="1.10.10.60:FF:000118">
    <property type="entry name" value="WUSCHEL-related homeobox 11"/>
    <property type="match status" value="1"/>
</dbReference>
<reference evidence="13" key="1">
    <citation type="submission" date="2021-01" db="UniProtKB">
        <authorList>
            <consortium name="EnsemblPlants"/>
        </authorList>
    </citation>
    <scope>IDENTIFICATION</scope>
</reference>
<dbReference type="GO" id="GO:0048830">
    <property type="term" value="P:adventitious root development"/>
    <property type="evidence" value="ECO:0007669"/>
    <property type="project" value="InterPro"/>
</dbReference>
<evidence type="ECO:0000256" key="5">
    <source>
        <dbReference type="ARBA" id="ARBA00023155"/>
    </source>
</evidence>
<comment type="similarity">
    <text evidence="8">Belongs to the WUS homeobox family.</text>
</comment>
<evidence type="ECO:0000256" key="11">
    <source>
        <dbReference type="SAM" id="MobiDB-lite"/>
    </source>
</evidence>
<feature type="region of interest" description="Disordered" evidence="11">
    <location>
        <begin position="1"/>
        <end position="45"/>
    </location>
</feature>
<evidence type="ECO:0000256" key="8">
    <source>
        <dbReference type="ARBA" id="ARBA00024040"/>
    </source>
</evidence>
<accession>A0A7N0VKG6</accession>
<evidence type="ECO:0000256" key="2">
    <source>
        <dbReference type="ARBA" id="ARBA00022473"/>
    </source>
</evidence>
<dbReference type="PROSITE" id="PS50071">
    <property type="entry name" value="HOMEOBOX_2"/>
    <property type="match status" value="1"/>
</dbReference>
<dbReference type="Pfam" id="PF00046">
    <property type="entry name" value="Homeodomain"/>
    <property type="match status" value="1"/>
</dbReference>
<feature type="domain" description="Homeobox" evidence="12">
    <location>
        <begin position="38"/>
        <end position="103"/>
    </location>
</feature>
<evidence type="ECO:0000256" key="1">
    <source>
        <dbReference type="ARBA" id="ARBA00004123"/>
    </source>
</evidence>
<evidence type="ECO:0000256" key="10">
    <source>
        <dbReference type="RuleBase" id="RU000682"/>
    </source>
</evidence>
<feature type="compositionally biased region" description="Polar residues" evidence="11">
    <location>
        <begin position="11"/>
        <end position="40"/>
    </location>
</feature>
<keyword evidence="2" id="KW-0217">Developmental protein</keyword>
<dbReference type="EnsemblPlants" id="Kaladp0912s0009.1.v1.1">
    <property type="protein sequence ID" value="Kaladp0912s0009.1.v1.1"/>
    <property type="gene ID" value="Kaladp0912s0009.v1.1"/>
</dbReference>
<dbReference type="PANTHER" id="PTHR46998">
    <property type="entry name" value="WUSCHEL-RELATED HOMEOBOX 11"/>
    <property type="match status" value="1"/>
</dbReference>